<proteinExistence type="predicted"/>
<sequence>MKKVPLTVFVSQYGQGKAAKLFGVRQSAISKAIALKRNITVIVHEDGRIEAEEIKAFPGHRCRHDLSRSELNPT</sequence>
<gene>
    <name evidence="1" type="ORF">E0L31_00925</name>
</gene>
<protein>
    <recommendedName>
        <fullName evidence="2">Cro/Cl family transcriptional regulator</fullName>
    </recommendedName>
</protein>
<dbReference type="SUPFAM" id="SSF47413">
    <property type="entry name" value="lambda repressor-like DNA-binding domains"/>
    <property type="match status" value="1"/>
</dbReference>
<evidence type="ECO:0008006" key="2">
    <source>
        <dbReference type="Google" id="ProtNLM"/>
    </source>
</evidence>
<dbReference type="RefSeq" id="WP_048796812.1">
    <property type="nucleotide sequence ID" value="NZ_JVEJ01000363.1"/>
</dbReference>
<organism evidence="1">
    <name type="scientific">Serratia marcescens</name>
    <dbReference type="NCBI Taxonomy" id="615"/>
    <lineage>
        <taxon>Bacteria</taxon>
        <taxon>Pseudomonadati</taxon>
        <taxon>Pseudomonadota</taxon>
        <taxon>Gammaproteobacteria</taxon>
        <taxon>Enterobacterales</taxon>
        <taxon>Yersiniaceae</taxon>
        <taxon>Serratia</taxon>
    </lineage>
</organism>
<name>A0A9X8YS55_SERMA</name>
<comment type="caution">
    <text evidence="1">The sequence shown here is derived from an EMBL/GenBank/DDBJ whole genome shotgun (WGS) entry which is preliminary data.</text>
</comment>
<dbReference type="InterPro" id="IPR010982">
    <property type="entry name" value="Lambda_DNA-bd_dom_sf"/>
</dbReference>
<dbReference type="GO" id="GO:0003677">
    <property type="term" value="F:DNA binding"/>
    <property type="evidence" value="ECO:0007669"/>
    <property type="project" value="InterPro"/>
</dbReference>
<dbReference type="InterPro" id="IPR000655">
    <property type="entry name" value="Cro-like"/>
</dbReference>
<reference evidence="1" key="1">
    <citation type="submission" date="2019-03" db="EMBL/GenBank/DDBJ databases">
        <title>Serratia marcescens strain N2 draft genome.</title>
        <authorList>
            <person name="Yassin A."/>
            <person name="El-Kenawy N."/>
            <person name="Youssef N.H."/>
        </authorList>
    </citation>
    <scope>NUCLEOTIDE SEQUENCE [LARGE SCALE GENOMIC DNA]</scope>
    <source>
        <strain evidence="1">N2</strain>
    </source>
</reference>
<dbReference type="GO" id="GO:0006355">
    <property type="term" value="P:regulation of DNA-templated transcription"/>
    <property type="evidence" value="ECO:0007669"/>
    <property type="project" value="InterPro"/>
</dbReference>
<dbReference type="Pfam" id="PF09048">
    <property type="entry name" value="Cro"/>
    <property type="match status" value="1"/>
</dbReference>
<dbReference type="AlphaFoldDB" id="A0A9X8YS55"/>
<dbReference type="InterPro" id="IPR038202">
    <property type="entry name" value="Cro_sf"/>
</dbReference>
<dbReference type="EMBL" id="SPSG01000100">
    <property type="protein sequence ID" value="TFV54075.1"/>
    <property type="molecule type" value="Genomic_DNA"/>
</dbReference>
<evidence type="ECO:0000313" key="1">
    <source>
        <dbReference type="EMBL" id="TFV54075.1"/>
    </source>
</evidence>
<dbReference type="Gene3D" id="3.30.240.10">
    <property type="entry name" value="CRO Repressor"/>
    <property type="match status" value="1"/>
</dbReference>
<accession>A0A9X8YS55</accession>